<keyword evidence="6 8" id="KW-1133">Transmembrane helix</keyword>
<proteinExistence type="predicted"/>
<comment type="subcellular location">
    <subcellularLocation>
        <location evidence="1">Endoplasmic reticulum membrane</location>
        <topology evidence="1">Single-pass type I membrane protein</topology>
    </subcellularLocation>
</comment>
<evidence type="ECO:0000256" key="2">
    <source>
        <dbReference type="ARBA" id="ARBA00004922"/>
    </source>
</evidence>
<dbReference type="EMBL" id="LAZR01000941">
    <property type="protein sequence ID" value="KKN54141.1"/>
    <property type="molecule type" value="Genomic_DNA"/>
</dbReference>
<dbReference type="Pfam" id="PF04597">
    <property type="entry name" value="Ribophorin_I"/>
    <property type="match status" value="1"/>
</dbReference>
<dbReference type="InterPro" id="IPR007676">
    <property type="entry name" value="Ribophorin_I"/>
</dbReference>
<evidence type="ECO:0000256" key="1">
    <source>
        <dbReference type="ARBA" id="ARBA00004115"/>
    </source>
</evidence>
<dbReference type="UniPathway" id="UPA00378"/>
<keyword evidence="4" id="KW-0732">Signal</keyword>
<evidence type="ECO:0000256" key="5">
    <source>
        <dbReference type="ARBA" id="ARBA00022824"/>
    </source>
</evidence>
<protein>
    <recommendedName>
        <fullName evidence="10">Ribophorin 1 superfamily protein</fullName>
    </recommendedName>
</protein>
<evidence type="ECO:0000313" key="9">
    <source>
        <dbReference type="EMBL" id="KKN54141.1"/>
    </source>
</evidence>
<comment type="caution">
    <text evidence="9">The sequence shown here is derived from an EMBL/GenBank/DDBJ whole genome shotgun (WGS) entry which is preliminary data.</text>
</comment>
<evidence type="ECO:0008006" key="10">
    <source>
        <dbReference type="Google" id="ProtNLM"/>
    </source>
</evidence>
<dbReference type="PANTHER" id="PTHR21049">
    <property type="entry name" value="RIBOPHORIN I"/>
    <property type="match status" value="1"/>
</dbReference>
<dbReference type="AlphaFoldDB" id="A0A0F9TYC2"/>
<evidence type="ECO:0000256" key="3">
    <source>
        <dbReference type="ARBA" id="ARBA00022692"/>
    </source>
</evidence>
<keyword evidence="5" id="KW-0256">Endoplasmic reticulum</keyword>
<evidence type="ECO:0000256" key="4">
    <source>
        <dbReference type="ARBA" id="ARBA00022729"/>
    </source>
</evidence>
<name>A0A0F9TYC2_9ZZZZ</name>
<reference evidence="9" key="1">
    <citation type="journal article" date="2015" name="Nature">
        <title>Complex archaea that bridge the gap between prokaryotes and eukaryotes.</title>
        <authorList>
            <person name="Spang A."/>
            <person name="Saw J.H."/>
            <person name="Jorgensen S.L."/>
            <person name="Zaremba-Niedzwiedzka K."/>
            <person name="Martijn J."/>
            <person name="Lind A.E."/>
            <person name="van Eijk R."/>
            <person name="Schleper C."/>
            <person name="Guy L."/>
            <person name="Ettema T.J."/>
        </authorList>
    </citation>
    <scope>NUCLEOTIDE SEQUENCE</scope>
</reference>
<evidence type="ECO:0000256" key="7">
    <source>
        <dbReference type="ARBA" id="ARBA00023136"/>
    </source>
</evidence>
<keyword evidence="7 8" id="KW-0472">Membrane</keyword>
<dbReference type="PANTHER" id="PTHR21049:SF0">
    <property type="entry name" value="DOLICHYL-DIPHOSPHOOLIGOSACCHARIDE--PROTEIN GLYCOSYLTRANSFERASE SUBUNIT 1"/>
    <property type="match status" value="1"/>
</dbReference>
<keyword evidence="3 8" id="KW-0812">Transmembrane</keyword>
<evidence type="ECO:0000256" key="8">
    <source>
        <dbReference type="SAM" id="Phobius"/>
    </source>
</evidence>
<feature type="transmembrane region" description="Helical" evidence="8">
    <location>
        <begin position="440"/>
        <end position="462"/>
    </location>
</feature>
<gene>
    <name evidence="9" type="ORF">LCGC14_0595420</name>
</gene>
<dbReference type="GO" id="GO:0018279">
    <property type="term" value="P:protein N-linked glycosylation via asparagine"/>
    <property type="evidence" value="ECO:0007669"/>
    <property type="project" value="TreeGrafter"/>
</dbReference>
<evidence type="ECO:0000256" key="6">
    <source>
        <dbReference type="ARBA" id="ARBA00022989"/>
    </source>
</evidence>
<feature type="transmembrane region" description="Helical" evidence="8">
    <location>
        <begin position="9"/>
        <end position="26"/>
    </location>
</feature>
<accession>A0A0F9TYC2</accession>
<organism evidence="9">
    <name type="scientific">marine sediment metagenome</name>
    <dbReference type="NCBI Taxonomy" id="412755"/>
    <lineage>
        <taxon>unclassified sequences</taxon>
        <taxon>metagenomes</taxon>
        <taxon>ecological metagenomes</taxon>
    </lineage>
</organism>
<sequence>MRKRTTNQIFIIIILVFLFNLLFLPLSEYENSGKDDIINPMNSANLEGAENIIITDILRIVNISGYGIVSIDDTFSIKNLNNNPITSILIAIRLNESDNLIFFESRGIDENSLLTERSHMKMGDYEMIAIYFDSPILPQQTKTISFLTKFKDLLTYHLEGLVPDQNQFINYKGLVYPIFPYKSEKNSNAIYFLPQGASNLDGGWGFEQPDLFFVRYDFQSIPSMVEGPYITPFLENLNENKDIYISFVQNDMTLMEIEELNREILISPWGIIQIDEELTIKNFGLKIMSSIMLNIPHDARGIYISDDIGEILGVSIIDSEYSRSKQVAINLLQNRVKMMPNSSFQFKIRYFLPFENYISLNWIQESFEIDIFSTDYEYLIKQQNTKIKIKGCYSVDSITDPPESIKKAQGSTILLYSSDIVFPLESRIIQVTFTIDIFDLLMRPVLFILLITVFVSIFVFLIKKREKEYDTQELKRDFIPINEIREFCILYEEKNALILEIRQSTEDAKKKKIAKKNYKNILSKNNSKIEEIQKEIIPFKISLNEASETFVNIIRKLDVLDAERLSIRDSLNLLESRYKRGRLPSRAAYIKLSGDFKKRRKKIDRTIDKFLQQLRSYLL</sequence>
<comment type="pathway">
    <text evidence="2">Protein modification; protein glycosylation.</text>
</comment>
<dbReference type="GO" id="GO:0008250">
    <property type="term" value="C:oligosaccharyltransferase complex"/>
    <property type="evidence" value="ECO:0007669"/>
    <property type="project" value="TreeGrafter"/>
</dbReference>